<dbReference type="PRINTS" id="PR00723">
    <property type="entry name" value="SUBTILISIN"/>
</dbReference>
<evidence type="ECO:0000256" key="11">
    <source>
        <dbReference type="ARBA" id="ARBA00022837"/>
    </source>
</evidence>
<dbReference type="Pfam" id="PF02225">
    <property type="entry name" value="PA"/>
    <property type="match status" value="1"/>
</dbReference>
<evidence type="ECO:0000256" key="9">
    <source>
        <dbReference type="ARBA" id="ARBA00022801"/>
    </source>
</evidence>
<dbReference type="InterPro" id="IPR022398">
    <property type="entry name" value="Peptidase_S8_His-AS"/>
</dbReference>
<evidence type="ECO:0000256" key="7">
    <source>
        <dbReference type="ARBA" id="ARBA00022729"/>
    </source>
</evidence>
<proteinExistence type="inferred from homology"/>
<dbReference type="CDD" id="cd07475">
    <property type="entry name" value="Peptidases_S8_C5a_Peptidase"/>
    <property type="match status" value="1"/>
</dbReference>
<feature type="domain" description="PA" evidence="17">
    <location>
        <begin position="428"/>
        <end position="507"/>
    </location>
</feature>
<dbReference type="InterPro" id="IPR034216">
    <property type="entry name" value="C5a_Peptidase"/>
</dbReference>
<dbReference type="Pfam" id="PF00082">
    <property type="entry name" value="Peptidase_S8"/>
    <property type="match status" value="1"/>
</dbReference>
<dbReference type="PROSITE" id="PS51892">
    <property type="entry name" value="SUBTILASE"/>
    <property type="match status" value="1"/>
</dbReference>
<dbReference type="Pfam" id="PF05922">
    <property type="entry name" value="Inhibitor_I9"/>
    <property type="match status" value="1"/>
</dbReference>
<keyword evidence="8" id="KW-0677">Repeat</keyword>
<feature type="signal peptide" evidence="15">
    <location>
        <begin position="1"/>
        <end position="24"/>
    </location>
</feature>
<reference evidence="20 21" key="2">
    <citation type="journal article" date="2016" name="Genome Announc.">
        <title>Draft Genome Sequence of Oceanobacillus picturae Heshi-B3, Isolated from Fermented Rice Bran in a Traditional Japanese Seafood Dish.</title>
        <authorList>
            <person name="Akuzawa S."/>
            <person name="Nagaoka J."/>
            <person name="Kanekatsu M."/>
            <person name="Kanesaki Y."/>
            <person name="Suzuki T."/>
        </authorList>
    </citation>
    <scope>NUCLEOTIDE SEQUENCE [LARGE SCALE GENOMIC DNA]</scope>
    <source>
        <strain evidence="20 21">Heshi-B3</strain>
    </source>
</reference>
<dbReference type="GO" id="GO:0004252">
    <property type="term" value="F:serine-type endopeptidase activity"/>
    <property type="evidence" value="ECO:0007669"/>
    <property type="project" value="UniProtKB-UniRule"/>
</dbReference>
<gene>
    <name evidence="20" type="ORF">OPHB3_0785</name>
</gene>
<dbReference type="GO" id="GO:0006508">
    <property type="term" value="P:proteolysis"/>
    <property type="evidence" value="ECO:0007669"/>
    <property type="project" value="UniProtKB-KW"/>
</dbReference>
<comment type="caution">
    <text evidence="20">The sequence shown here is derived from an EMBL/GenBank/DDBJ whole genome shotgun (WGS) entry which is preliminary data.</text>
</comment>
<dbReference type="InterPro" id="IPR003137">
    <property type="entry name" value="PA_domain"/>
</dbReference>
<evidence type="ECO:0000256" key="3">
    <source>
        <dbReference type="ARBA" id="ARBA00011073"/>
    </source>
</evidence>
<comment type="subcellular location">
    <subcellularLocation>
        <location evidence="2">Secreted</location>
    </subcellularLocation>
</comment>
<keyword evidence="11" id="KW-0106">Calcium</keyword>
<dbReference type="PANTHER" id="PTHR43806:SF11">
    <property type="entry name" value="CEREVISIN-RELATED"/>
    <property type="match status" value="1"/>
</dbReference>
<evidence type="ECO:0000256" key="1">
    <source>
        <dbReference type="ARBA" id="ARBA00001913"/>
    </source>
</evidence>
<dbReference type="EMBL" id="BBXV01000011">
    <property type="protein sequence ID" value="GAQ16861.1"/>
    <property type="molecule type" value="Genomic_DNA"/>
</dbReference>
<dbReference type="PANTHER" id="PTHR43806">
    <property type="entry name" value="PEPTIDASE S8"/>
    <property type="match status" value="1"/>
</dbReference>
<name>A0A0U9HYB7_9BACI</name>
<evidence type="ECO:0000256" key="4">
    <source>
        <dbReference type="ARBA" id="ARBA00022512"/>
    </source>
</evidence>
<protein>
    <submittedName>
        <fullName evidence="20">PII-type proteinase</fullName>
    </submittedName>
</protein>
<dbReference type="Proteomes" id="UP000052946">
    <property type="component" value="Unassembled WGS sequence"/>
</dbReference>
<comment type="similarity">
    <text evidence="3 13 14">Belongs to the peptidase S8 family.</text>
</comment>
<dbReference type="Gene3D" id="3.40.50.200">
    <property type="entry name" value="Peptidase S8/S53 domain"/>
    <property type="match status" value="1"/>
</dbReference>
<evidence type="ECO:0000259" key="18">
    <source>
        <dbReference type="Pfam" id="PF05922"/>
    </source>
</evidence>
<dbReference type="Pfam" id="PF06280">
    <property type="entry name" value="fn3_5"/>
    <property type="match status" value="1"/>
</dbReference>
<feature type="domain" description="C5a peptidase/Subtilisin-like protease SBT2-like Fn3-like" evidence="19">
    <location>
        <begin position="659"/>
        <end position="783"/>
    </location>
</feature>
<keyword evidence="7 15" id="KW-0732">Signal</keyword>
<dbReference type="RefSeq" id="WP_058949455.1">
    <property type="nucleotide sequence ID" value="NZ_BBXV01000011.1"/>
</dbReference>
<evidence type="ECO:0000256" key="5">
    <source>
        <dbReference type="ARBA" id="ARBA00022525"/>
    </source>
</evidence>
<feature type="active site" description="Charge relay system" evidence="12 13">
    <location>
        <position position="253"/>
    </location>
</feature>
<evidence type="ECO:0000259" key="17">
    <source>
        <dbReference type="Pfam" id="PF02225"/>
    </source>
</evidence>
<dbReference type="CDD" id="cd02133">
    <property type="entry name" value="PA_C5a_like"/>
    <property type="match status" value="1"/>
</dbReference>
<keyword evidence="10 13" id="KW-0720">Serine protease</keyword>
<dbReference type="InterPro" id="IPR036852">
    <property type="entry name" value="Peptidase_S8/S53_dom_sf"/>
</dbReference>
<organism evidence="20 21">
    <name type="scientific">Oceanobacillus picturae</name>
    <dbReference type="NCBI Taxonomy" id="171693"/>
    <lineage>
        <taxon>Bacteria</taxon>
        <taxon>Bacillati</taxon>
        <taxon>Bacillota</taxon>
        <taxon>Bacilli</taxon>
        <taxon>Bacillales</taxon>
        <taxon>Bacillaceae</taxon>
        <taxon>Oceanobacillus</taxon>
    </lineage>
</organism>
<dbReference type="SUPFAM" id="SSF52743">
    <property type="entry name" value="Subtilisin-like"/>
    <property type="match status" value="1"/>
</dbReference>
<evidence type="ECO:0000259" key="19">
    <source>
        <dbReference type="Pfam" id="PF06280"/>
    </source>
</evidence>
<evidence type="ECO:0000256" key="6">
    <source>
        <dbReference type="ARBA" id="ARBA00022670"/>
    </source>
</evidence>
<feature type="domain" description="Peptidase S8/S53" evidence="16">
    <location>
        <begin position="178"/>
        <end position="635"/>
    </location>
</feature>
<feature type="active site" description="Charge relay system" evidence="12 13">
    <location>
        <position position="187"/>
    </location>
</feature>
<evidence type="ECO:0000256" key="8">
    <source>
        <dbReference type="ARBA" id="ARBA00022737"/>
    </source>
</evidence>
<feature type="chain" id="PRO_5006865104" evidence="15">
    <location>
        <begin position="25"/>
        <end position="1257"/>
    </location>
</feature>
<keyword evidence="4" id="KW-0134">Cell wall</keyword>
<evidence type="ECO:0000313" key="21">
    <source>
        <dbReference type="Proteomes" id="UP000052946"/>
    </source>
</evidence>
<dbReference type="InterPro" id="IPR023828">
    <property type="entry name" value="Peptidase_S8_Ser-AS"/>
</dbReference>
<dbReference type="PROSITE" id="PS00136">
    <property type="entry name" value="SUBTILASE_ASP"/>
    <property type="match status" value="1"/>
</dbReference>
<dbReference type="AlphaFoldDB" id="A0A0U9HYB7"/>
<dbReference type="InterPro" id="IPR010259">
    <property type="entry name" value="S8pro/Inhibitor_I9"/>
</dbReference>
<evidence type="ECO:0000256" key="15">
    <source>
        <dbReference type="SAM" id="SignalP"/>
    </source>
</evidence>
<evidence type="ECO:0000256" key="10">
    <source>
        <dbReference type="ARBA" id="ARBA00022825"/>
    </source>
</evidence>
<evidence type="ECO:0000313" key="20">
    <source>
        <dbReference type="EMBL" id="GAQ16861.1"/>
    </source>
</evidence>
<keyword evidence="5" id="KW-0964">Secreted</keyword>
<comment type="cofactor">
    <cofactor evidence="1">
        <name>Ca(2+)</name>
        <dbReference type="ChEBI" id="CHEBI:29108"/>
    </cofactor>
</comment>
<accession>A0A0U9HYB7</accession>
<dbReference type="InterPro" id="IPR010435">
    <property type="entry name" value="C5a/SBT2-like_Fn3"/>
</dbReference>
<dbReference type="InterPro" id="IPR046450">
    <property type="entry name" value="PA_dom_sf"/>
</dbReference>
<dbReference type="PROSITE" id="PS00137">
    <property type="entry name" value="SUBTILASE_HIS"/>
    <property type="match status" value="1"/>
</dbReference>
<dbReference type="GO" id="GO:0005576">
    <property type="term" value="C:extracellular region"/>
    <property type="evidence" value="ECO:0007669"/>
    <property type="project" value="UniProtKB-SubCell"/>
</dbReference>
<dbReference type="OrthoDB" id="9798386at2"/>
<keyword evidence="9 13" id="KW-0378">Hydrolase</keyword>
<dbReference type="InterPro" id="IPR000209">
    <property type="entry name" value="Peptidase_S8/S53_dom"/>
</dbReference>
<dbReference type="GO" id="GO:0016020">
    <property type="term" value="C:membrane"/>
    <property type="evidence" value="ECO:0007669"/>
    <property type="project" value="InterPro"/>
</dbReference>
<sequence>MRRKIAIIFLAVLMVFSNFAMVSAAEKTLPQNANKKDKAKTTEMKETEDPDKQVRVIVEMDDEAPIEKATKKGIMFNTMGESEKQKLTKAAKSKQKAVKEEMKKKKVEAKYLQEFTTVVNGFSAEVKQGDLELIRELPDVKTVSIVTEYEQPKVQPEMKYSKELVEAQKAWRDYGYKGEGMVVGIIDTGIDYTHQDMVLSEDVEGGLSEEFVQDTISNEGLPGKYYTEKVPYGYNYMDENDEVREIHSGASYHGMHVGGTVAANGDEDNGGILGIAPEAQLLALKVFGNDPELQTTYGDIYIKAIDDSIKLGADVLNMSLGSPSGYVDADSPEQRAVSRAVDNGILMSISAGNSALFAEGFFYPYASNPDYGVSGSPGVANDSTQVASYENTFMEVDALQYSIDEEAGTAAFLSAGDTFPSTDGEAYEVVEAGLGLPEDFEGKDVEGKYVLIQRGEIAFTEKGLNAQNAGAAGVIVYNNTDGIVNMASDPSITIPYLFMLKSDGDRLAEAVQNGQAVTVSFDGEMTKMDNPDAGKMSAFSSWGLTPNLDFKPEITAPGGQILSTLNDNQYGLMSGTSMAAPHVSGGSALVLQRVDEEFGYGNANRVNQAKNLMLNTSKPVDFDGAPVSPRRQGAGLMQIHAALSTPVVVTESASNEAKVALKEINSNEVTFELTAENYSDEAVTYDVSANAQTDTPVDGGGVLVTAPNMFGGNDLGDIATVNGEALSTVEVPANGQVSLEVSVDLSEVDASLAEIFTNGYWVEGFVTFTDPTDTNPELTVPYVGFKGSWDDAPIFDTPLWDAMTFYGMTGVVTNTGEDSYGFLGENLETGETDPEKIAFSPNGDGVQDDALLILSFLRNAKEAKFNVLDEDKKVVRTIRLESDLSKNYYDGGAAPEYSLSGERAWDGKINNKLAEDGQYYLQAAAVIDYEDAEWQTLELPVLLDTTAPEVDASIDENGEVLTVAVDDGEGSGLATWDVLVDGESVLETPYTESVTEHELTDFDEDSTVTVVATDYAGNEQEEEAVVEEPADTTVPDLHLLTPELLEAYDSRDVVFSGYVTDASGVKEVTVDGKKAELVYNEEEDRYDFSLTLSHKKDDFYFRHIKAVDNAGNETEIGRRYFVDTAEATIKVKAPKKTKEDSVTVSATIKDNFDDINLYVNGNHVFSHDLSEPYGKKRFKEKIEDIELNLEDGENVFEFKVVDLAGHETVEEVVITKQVKKNPGKDKDEDKDEEKYDLVGYIFERVFSFIGKLWNLFG</sequence>
<dbReference type="PROSITE" id="PS00138">
    <property type="entry name" value="SUBTILASE_SER"/>
    <property type="match status" value="1"/>
</dbReference>
<dbReference type="InterPro" id="IPR050131">
    <property type="entry name" value="Peptidase_S8_subtilisin-like"/>
</dbReference>
<evidence type="ECO:0000259" key="16">
    <source>
        <dbReference type="Pfam" id="PF00082"/>
    </source>
</evidence>
<evidence type="ECO:0000256" key="14">
    <source>
        <dbReference type="RuleBase" id="RU003355"/>
    </source>
</evidence>
<reference evidence="21" key="1">
    <citation type="submission" date="2015-07" db="EMBL/GenBank/DDBJ databases">
        <title>Draft Genome Sequence of Oceanobacillus picturae Heshi-B3 that Was Isolated from Fermented Rice Bran with Aging Salted Mackerel, Which Was Named Heshiko as Traditional Fermented Seafood in Japan.</title>
        <authorList>
            <person name="Akuzawa S."/>
            <person name="Nakagawa J."/>
            <person name="Kanekatsu T."/>
            <person name="Kanesaki Y."/>
            <person name="Suzuki T."/>
        </authorList>
    </citation>
    <scope>NUCLEOTIDE SEQUENCE [LARGE SCALE GENOMIC DNA]</scope>
    <source>
        <strain evidence="21">Heshi-B3</strain>
    </source>
</reference>
<feature type="domain" description="Inhibitor I9" evidence="18">
    <location>
        <begin position="56"/>
        <end position="143"/>
    </location>
</feature>
<evidence type="ECO:0000256" key="2">
    <source>
        <dbReference type="ARBA" id="ARBA00004613"/>
    </source>
</evidence>
<dbReference type="Gene3D" id="2.60.40.1710">
    <property type="entry name" value="Subtilisin-like superfamily"/>
    <property type="match status" value="1"/>
</dbReference>
<dbReference type="InterPro" id="IPR015500">
    <property type="entry name" value="Peptidase_S8_subtilisin-rel"/>
</dbReference>
<evidence type="ECO:0000256" key="13">
    <source>
        <dbReference type="PROSITE-ProRule" id="PRU01240"/>
    </source>
</evidence>
<dbReference type="Gene3D" id="3.50.30.30">
    <property type="match status" value="1"/>
</dbReference>
<feature type="active site" description="Charge relay system" evidence="12 13">
    <location>
        <position position="577"/>
    </location>
</feature>
<evidence type="ECO:0000256" key="12">
    <source>
        <dbReference type="PIRSR" id="PIRSR615500-1"/>
    </source>
</evidence>
<dbReference type="InterPro" id="IPR023827">
    <property type="entry name" value="Peptidase_S8_Asp-AS"/>
</dbReference>
<keyword evidence="6 13" id="KW-0645">Protease</keyword>
<dbReference type="SUPFAM" id="SSF52025">
    <property type="entry name" value="PA domain"/>
    <property type="match status" value="1"/>
</dbReference>